<sequence>MIGFGMSSLPMPSVSRANEADAAIVTKEVAVVTTAKAEQIPVEARVPVTGSLVAREPVQIHANVTGYEIREIRADVGESVKAGDVLVVLDDEALVAQLAQAEAEYQRAEASVSQARSQIASAAATLTQAASQLERTRRLRQSGSAAQSVLDEVIATEASARAAAASASDGLGVANAQLAQADAARKIARLNLRHARITAPVDGVIVTRKAEIGALAGTDGEPMFTMIARGEIELAADVIETALAQIRTGDMVEVQLSGMGTINGKVRLIPAAIDPVTRLGQARISLDADPRLRIGLFASGWVITDRRDAVTVPASAVLADDEGERVQIVKDGVVETRPVKAGLTWQGQREVLEGLQPGEEVIARAGAFFRTGDEVRVVSPAAIADVQPDRTP</sequence>
<evidence type="ECO:0000259" key="5">
    <source>
        <dbReference type="Pfam" id="PF25917"/>
    </source>
</evidence>
<protein>
    <submittedName>
        <fullName evidence="8">Efflux RND transporter periplasmic adaptor subunit</fullName>
    </submittedName>
</protein>
<dbReference type="GO" id="GO:0015562">
    <property type="term" value="F:efflux transmembrane transporter activity"/>
    <property type="evidence" value="ECO:0007669"/>
    <property type="project" value="TreeGrafter"/>
</dbReference>
<feature type="domain" description="Multidrug resistance protein MdtA-like barrel-sandwich hybrid" evidence="5">
    <location>
        <begin position="58"/>
        <end position="217"/>
    </location>
</feature>
<dbReference type="Pfam" id="PF25917">
    <property type="entry name" value="BSH_RND"/>
    <property type="match status" value="1"/>
</dbReference>
<feature type="domain" description="Multidrug resistance protein MdtA-like C-terminal permuted SH3" evidence="7">
    <location>
        <begin position="308"/>
        <end position="362"/>
    </location>
</feature>
<dbReference type="Gene3D" id="2.40.420.20">
    <property type="match status" value="1"/>
</dbReference>
<dbReference type="Proteomes" id="UP000478183">
    <property type="component" value="Unassembled WGS sequence"/>
</dbReference>
<dbReference type="InterPro" id="IPR058627">
    <property type="entry name" value="MdtA-like_C"/>
</dbReference>
<comment type="caution">
    <text evidence="8">The sequence shown here is derived from an EMBL/GenBank/DDBJ whole genome shotgun (WGS) entry which is preliminary data.</text>
</comment>
<evidence type="ECO:0000256" key="1">
    <source>
        <dbReference type="ARBA" id="ARBA00004196"/>
    </source>
</evidence>
<gene>
    <name evidence="8" type="ORF">GL286_13335</name>
</gene>
<comment type="similarity">
    <text evidence="2">Belongs to the membrane fusion protein (MFP) (TC 8.A.1) family.</text>
</comment>
<dbReference type="GO" id="GO:1990281">
    <property type="term" value="C:efflux pump complex"/>
    <property type="evidence" value="ECO:0007669"/>
    <property type="project" value="TreeGrafter"/>
</dbReference>
<name>A0A6L6JFP4_9RHOB</name>
<evidence type="ECO:0000313" key="8">
    <source>
        <dbReference type="EMBL" id="MTH78711.1"/>
    </source>
</evidence>
<evidence type="ECO:0000256" key="2">
    <source>
        <dbReference type="ARBA" id="ARBA00009477"/>
    </source>
</evidence>
<dbReference type="OrthoDB" id="7422354at2"/>
<dbReference type="Gene3D" id="2.40.30.170">
    <property type="match status" value="1"/>
</dbReference>
<dbReference type="SUPFAM" id="SSF111369">
    <property type="entry name" value="HlyD-like secretion proteins"/>
    <property type="match status" value="2"/>
</dbReference>
<feature type="coiled-coil region" evidence="4">
    <location>
        <begin position="91"/>
        <end position="118"/>
    </location>
</feature>
<dbReference type="InterPro" id="IPR058625">
    <property type="entry name" value="MdtA-like_BSH"/>
</dbReference>
<dbReference type="AlphaFoldDB" id="A0A6L6JFP4"/>
<dbReference type="Pfam" id="PF25967">
    <property type="entry name" value="RND-MFP_C"/>
    <property type="match status" value="1"/>
</dbReference>
<evidence type="ECO:0000256" key="4">
    <source>
        <dbReference type="SAM" id="Coils"/>
    </source>
</evidence>
<dbReference type="Gene3D" id="2.40.50.100">
    <property type="match status" value="1"/>
</dbReference>
<organism evidence="8 9">
    <name type="scientific">Paracoccus aestuariivivens</name>
    <dbReference type="NCBI Taxonomy" id="1820333"/>
    <lineage>
        <taxon>Bacteria</taxon>
        <taxon>Pseudomonadati</taxon>
        <taxon>Pseudomonadota</taxon>
        <taxon>Alphaproteobacteria</taxon>
        <taxon>Rhodobacterales</taxon>
        <taxon>Paracoccaceae</taxon>
        <taxon>Paracoccus</taxon>
    </lineage>
</organism>
<evidence type="ECO:0000313" key="9">
    <source>
        <dbReference type="Proteomes" id="UP000478183"/>
    </source>
</evidence>
<dbReference type="NCBIfam" id="TIGR01730">
    <property type="entry name" value="RND_mfp"/>
    <property type="match status" value="1"/>
</dbReference>
<dbReference type="Gene3D" id="1.10.287.470">
    <property type="entry name" value="Helix hairpin bin"/>
    <property type="match status" value="1"/>
</dbReference>
<dbReference type="EMBL" id="WMIE01000007">
    <property type="protein sequence ID" value="MTH78711.1"/>
    <property type="molecule type" value="Genomic_DNA"/>
</dbReference>
<accession>A0A6L6JFP4</accession>
<feature type="domain" description="CusB-like beta-barrel" evidence="6">
    <location>
        <begin position="234"/>
        <end position="299"/>
    </location>
</feature>
<keyword evidence="9" id="KW-1185">Reference proteome</keyword>
<dbReference type="InterPro" id="IPR058792">
    <property type="entry name" value="Beta-barrel_RND_2"/>
</dbReference>
<dbReference type="PANTHER" id="PTHR30469">
    <property type="entry name" value="MULTIDRUG RESISTANCE PROTEIN MDTA"/>
    <property type="match status" value="1"/>
</dbReference>
<dbReference type="PANTHER" id="PTHR30469:SF15">
    <property type="entry name" value="HLYD FAMILY OF SECRETION PROTEINS"/>
    <property type="match status" value="1"/>
</dbReference>
<keyword evidence="3" id="KW-0813">Transport</keyword>
<dbReference type="InterPro" id="IPR006143">
    <property type="entry name" value="RND_pump_MFP"/>
</dbReference>
<evidence type="ECO:0000259" key="6">
    <source>
        <dbReference type="Pfam" id="PF25954"/>
    </source>
</evidence>
<reference evidence="8 9" key="1">
    <citation type="submission" date="2019-11" db="EMBL/GenBank/DDBJ databases">
        <authorList>
            <person name="Dong K."/>
        </authorList>
    </citation>
    <scope>NUCLEOTIDE SEQUENCE [LARGE SCALE GENOMIC DNA]</scope>
    <source>
        <strain evidence="8 9">NBRC 111993</strain>
    </source>
</reference>
<dbReference type="Pfam" id="PF25954">
    <property type="entry name" value="Beta-barrel_RND_2"/>
    <property type="match status" value="1"/>
</dbReference>
<evidence type="ECO:0000259" key="7">
    <source>
        <dbReference type="Pfam" id="PF25967"/>
    </source>
</evidence>
<keyword evidence="4" id="KW-0175">Coiled coil</keyword>
<evidence type="ECO:0000256" key="3">
    <source>
        <dbReference type="ARBA" id="ARBA00022448"/>
    </source>
</evidence>
<proteinExistence type="inferred from homology"/>
<comment type="subcellular location">
    <subcellularLocation>
        <location evidence="1">Cell envelope</location>
    </subcellularLocation>
</comment>